<protein>
    <submittedName>
        <fullName evidence="1">Protein serine/threonine phosphatase</fullName>
    </submittedName>
</protein>
<sequence length="104" mass="11952">MANDKLTALHAHHAINERRQQIKDAALAKYDEDTPKRVVKPIVNVAVKAAKRPPDDKNDGKQLGLADIAPVFKMRTHYDQSEMPQCKDEDIKWTDTTNNYRHLF</sequence>
<name>A0A1L0AME6_9GAMM</name>
<gene>
    <name evidence="1" type="ORF">NVI5450_4517</name>
</gene>
<accession>A0A1L0AME6</accession>
<evidence type="ECO:0000313" key="1">
    <source>
        <dbReference type="EMBL" id="SGZ17418.1"/>
    </source>
</evidence>
<dbReference type="Proteomes" id="UP000183794">
    <property type="component" value="Unassembled WGS sequence"/>
</dbReference>
<dbReference type="EMBL" id="FPLD01000131">
    <property type="protein sequence ID" value="SGZ17418.1"/>
    <property type="molecule type" value="Genomic_DNA"/>
</dbReference>
<reference evidence="1 2" key="1">
    <citation type="submission" date="2016-11" db="EMBL/GenBank/DDBJ databases">
        <authorList>
            <person name="Jaros S."/>
            <person name="Januszkiewicz K."/>
            <person name="Wedrychowicz H."/>
        </authorList>
    </citation>
    <scope>NUCLEOTIDE SEQUENCE [LARGE SCALE GENOMIC DNA]</scope>
    <source>
        <strain evidence="1">NVI 5450</strain>
    </source>
</reference>
<proteinExistence type="predicted"/>
<organism evidence="1 2">
    <name type="scientific">Moritella viscosa</name>
    <dbReference type="NCBI Taxonomy" id="80854"/>
    <lineage>
        <taxon>Bacteria</taxon>
        <taxon>Pseudomonadati</taxon>
        <taxon>Pseudomonadota</taxon>
        <taxon>Gammaproteobacteria</taxon>
        <taxon>Alteromonadales</taxon>
        <taxon>Moritellaceae</taxon>
        <taxon>Moritella</taxon>
    </lineage>
</organism>
<dbReference type="AlphaFoldDB" id="A0A1L0AME6"/>
<dbReference type="RefSeq" id="WP_075518551.1">
    <property type="nucleotide sequence ID" value="NZ_FPLD01000131.1"/>
</dbReference>
<evidence type="ECO:0000313" key="2">
    <source>
        <dbReference type="Proteomes" id="UP000183794"/>
    </source>
</evidence>